<reference evidence="1" key="1">
    <citation type="submission" date="2022-06" db="EMBL/GenBank/DDBJ databases">
        <title>The First Complete Genome of the Simian Malaria Parasite Plasmodium brasilianum.</title>
        <authorList>
            <person name="Bajic M."/>
            <person name="Ravishankar S."/>
        </authorList>
    </citation>
    <scope>NUCLEOTIDE SEQUENCE</scope>
    <source>
        <strain evidence="1">Bolivian I</strain>
    </source>
</reference>
<evidence type="ECO:0000313" key="1">
    <source>
        <dbReference type="EMBL" id="KAI4838716.1"/>
    </source>
</evidence>
<evidence type="ECO:0000313" key="2">
    <source>
        <dbReference type="Proteomes" id="UP001056978"/>
    </source>
</evidence>
<sequence length="145" mass="17130">MFQQQVIMKRIKLTYNNLYKNLYKYENKIKHADDEGVYNIGNRLNTLIQNDNLIEYFNILKHEGKVLKTNTRYEREVIKLLNTKCKTTNYFGSKFEINIKNLITLFTLIILSGCGIILIIENIDTPNDNKLNRYKKNSKLSLGLY</sequence>
<accession>A0ACB9Y9I2</accession>
<dbReference type="EMBL" id="CM043776">
    <property type="protein sequence ID" value="KAI4838716.1"/>
    <property type="molecule type" value="Genomic_DNA"/>
</dbReference>
<keyword evidence="2" id="KW-1185">Reference proteome</keyword>
<organism evidence="1 2">
    <name type="scientific">Plasmodium brasilianum</name>
    <dbReference type="NCBI Taxonomy" id="5824"/>
    <lineage>
        <taxon>Eukaryota</taxon>
        <taxon>Sar</taxon>
        <taxon>Alveolata</taxon>
        <taxon>Apicomplexa</taxon>
        <taxon>Aconoidasida</taxon>
        <taxon>Haemosporida</taxon>
        <taxon>Plasmodiidae</taxon>
        <taxon>Plasmodium</taxon>
        <taxon>Plasmodium (Plasmodium)</taxon>
    </lineage>
</organism>
<proteinExistence type="predicted"/>
<gene>
    <name evidence="1" type="ORF">MKS88_002221</name>
</gene>
<protein>
    <submittedName>
        <fullName evidence="1">Uncharacterized protein</fullName>
    </submittedName>
</protein>
<dbReference type="Proteomes" id="UP001056978">
    <property type="component" value="Chromosome 8"/>
</dbReference>
<name>A0ACB9Y9I2_PLABR</name>
<comment type="caution">
    <text evidence="1">The sequence shown here is derived from an EMBL/GenBank/DDBJ whole genome shotgun (WGS) entry which is preliminary data.</text>
</comment>